<evidence type="ECO:0000256" key="2">
    <source>
        <dbReference type="SAM" id="SignalP"/>
    </source>
</evidence>
<evidence type="ECO:0008006" key="5">
    <source>
        <dbReference type="Google" id="ProtNLM"/>
    </source>
</evidence>
<feature type="signal peptide" evidence="2">
    <location>
        <begin position="1"/>
        <end position="19"/>
    </location>
</feature>
<gene>
    <name evidence="3" type="ORF">HG15A2_08000</name>
</gene>
<accession>A0A517MRY4</accession>
<organism evidence="3 4">
    <name type="scientific">Adhaeretor mobilis</name>
    <dbReference type="NCBI Taxonomy" id="1930276"/>
    <lineage>
        <taxon>Bacteria</taxon>
        <taxon>Pseudomonadati</taxon>
        <taxon>Planctomycetota</taxon>
        <taxon>Planctomycetia</taxon>
        <taxon>Pirellulales</taxon>
        <taxon>Lacipirellulaceae</taxon>
        <taxon>Adhaeretor</taxon>
    </lineage>
</organism>
<feature type="chain" id="PRO_5021734265" description="DUF3299 domain-containing protein" evidence="2">
    <location>
        <begin position="20"/>
        <end position="184"/>
    </location>
</feature>
<dbReference type="Proteomes" id="UP000319852">
    <property type="component" value="Chromosome"/>
</dbReference>
<dbReference type="InterPro" id="IPR021727">
    <property type="entry name" value="DUF3299"/>
</dbReference>
<keyword evidence="4" id="KW-1185">Reference proteome</keyword>
<dbReference type="KEGG" id="amob:HG15A2_08000"/>
<dbReference type="AlphaFoldDB" id="A0A517MRY4"/>
<proteinExistence type="predicted"/>
<protein>
    <recommendedName>
        <fullName evidence="5">DUF3299 domain-containing protein</fullName>
    </recommendedName>
</protein>
<evidence type="ECO:0000313" key="4">
    <source>
        <dbReference type="Proteomes" id="UP000319852"/>
    </source>
</evidence>
<dbReference type="Gene3D" id="2.40.50.870">
    <property type="entry name" value="Protein of unknown function (DUF3299)"/>
    <property type="match status" value="1"/>
</dbReference>
<keyword evidence="2" id="KW-0732">Signal</keyword>
<name>A0A517MRY4_9BACT</name>
<reference evidence="3 4" key="1">
    <citation type="submission" date="2019-02" db="EMBL/GenBank/DDBJ databases">
        <title>Deep-cultivation of Planctomycetes and their phenomic and genomic characterization uncovers novel biology.</title>
        <authorList>
            <person name="Wiegand S."/>
            <person name="Jogler M."/>
            <person name="Boedeker C."/>
            <person name="Pinto D."/>
            <person name="Vollmers J."/>
            <person name="Rivas-Marin E."/>
            <person name="Kohn T."/>
            <person name="Peeters S.H."/>
            <person name="Heuer A."/>
            <person name="Rast P."/>
            <person name="Oberbeckmann S."/>
            <person name="Bunk B."/>
            <person name="Jeske O."/>
            <person name="Meyerdierks A."/>
            <person name="Storesund J.E."/>
            <person name="Kallscheuer N."/>
            <person name="Luecker S."/>
            <person name="Lage O.M."/>
            <person name="Pohl T."/>
            <person name="Merkel B.J."/>
            <person name="Hornburger P."/>
            <person name="Mueller R.-W."/>
            <person name="Bruemmer F."/>
            <person name="Labrenz M."/>
            <person name="Spormann A.M."/>
            <person name="Op den Camp H."/>
            <person name="Overmann J."/>
            <person name="Amann R."/>
            <person name="Jetten M.S.M."/>
            <person name="Mascher T."/>
            <person name="Medema M.H."/>
            <person name="Devos D.P."/>
            <person name="Kaster A.-K."/>
            <person name="Ovreas L."/>
            <person name="Rohde M."/>
            <person name="Galperin M.Y."/>
            <person name="Jogler C."/>
        </authorList>
    </citation>
    <scope>NUCLEOTIDE SEQUENCE [LARGE SCALE GENOMIC DNA]</scope>
    <source>
        <strain evidence="3 4">HG15A2</strain>
    </source>
</reference>
<feature type="compositionally biased region" description="Polar residues" evidence="1">
    <location>
        <begin position="23"/>
        <end position="36"/>
    </location>
</feature>
<feature type="region of interest" description="Disordered" evidence="1">
    <location>
        <begin position="23"/>
        <end position="55"/>
    </location>
</feature>
<dbReference type="EMBL" id="CP036263">
    <property type="protein sequence ID" value="QDS97537.1"/>
    <property type="molecule type" value="Genomic_DNA"/>
</dbReference>
<dbReference type="Pfam" id="PF11736">
    <property type="entry name" value="DUF3299"/>
    <property type="match status" value="1"/>
</dbReference>
<evidence type="ECO:0000313" key="3">
    <source>
        <dbReference type="EMBL" id="QDS97537.1"/>
    </source>
</evidence>
<dbReference type="PROSITE" id="PS51257">
    <property type="entry name" value="PROKAR_LIPOPROTEIN"/>
    <property type="match status" value="1"/>
</dbReference>
<dbReference type="OrthoDB" id="267771at2"/>
<evidence type="ECO:0000256" key="1">
    <source>
        <dbReference type="SAM" id="MobiDB-lite"/>
    </source>
</evidence>
<sequence precursor="true">MTHLRTTLWMLLIASPMLAGCSDSSGEQPSYSTTEATAEDESPVSELDKAKPKSQVARSTRIQDKTFDDIKFEMEKTDPFKRSLFTPEIEALFGGRIRIRGYMLPTPRSEGLTEFVLMRDNLECCFGPGAALFDCILVTMKDGKTAKFSTRPIAVEGTFRFQEFMDPVNGSHLAIYALDGEAVK</sequence>